<organism evidence="9 10">
    <name type="scientific">Lobosporangium transversale</name>
    <dbReference type="NCBI Taxonomy" id="64571"/>
    <lineage>
        <taxon>Eukaryota</taxon>
        <taxon>Fungi</taxon>
        <taxon>Fungi incertae sedis</taxon>
        <taxon>Mucoromycota</taxon>
        <taxon>Mortierellomycotina</taxon>
        <taxon>Mortierellomycetes</taxon>
        <taxon>Mortierellales</taxon>
        <taxon>Mortierellaceae</taxon>
        <taxon>Lobosporangium</taxon>
    </lineage>
</organism>
<feature type="region of interest" description="Disordered" evidence="7">
    <location>
        <begin position="1"/>
        <end position="55"/>
    </location>
</feature>
<comment type="caution">
    <text evidence="9">The sequence shown here is derived from an EMBL/GenBank/DDBJ whole genome shotgun (WGS) entry which is preliminary data.</text>
</comment>
<protein>
    <recommendedName>
        <fullName evidence="8">GATA-type domain-containing protein</fullName>
    </recommendedName>
</protein>
<sequence length="698" mass="77689">MSSYNPTSYINNTPADSTEHWHQKLSPSHSHYSYPHPTQQQPQQHLHHHPNSQRSMLEISHSKKLVARIEGEEEDLEVIGSGIAGSYEPLPSKARLPTKLPKLRYDYPQASVQNFSPGTSLIFNAYRGHSALLTHPNMSSPEDIDNYAHGRMIQHGARNYLSQGAHLEHPRQRVTYPSHESDSHPSYPHSGPDEQSSPYRPPHESQPHSYAVNGVSRASRDYRDYRASRDPRENCDPRDYERSPGMSSAVSMPTMDQSRDDRGRPSDYHDHPHPPRDHYPPQAPQQVPPPPPPPPPPPTQHFPPDEAHTIPPTHRSMSGPSHWKRPDSDHHGPRQPYENNSPHPPPGPSIPQSSSAREPWDPSTESRLPRSTAAIDIPQPRNRSSTNYPNTFDSHDSMDSNMRDHSRQHRMPAGHQGGPDIPAEGPGFRGPYSQRSTGPRYALSRINYRMIFEYASEIRECLIKGKAGSTDRLLYNAEILSKVFMGCRVDIDPNAPTEDEATVSPHQLRCTSCNSVKTPEWRKGPLGPRTLCNACGLIWGKMSRSKAALAKNKLEAASKADSSITDAAIGDTQMTDATAGSDIGSLGSSTIVESSAPNEGTRKRGRDLASSQDEDEEESLARDEDRKVIEESTQEVQQMHQKLSAQEPLHDPPPTNHNVDTASYGPCEQEMRSAAEKENQEKDIPAGGRKLALSYLLA</sequence>
<evidence type="ECO:0000313" key="10">
    <source>
        <dbReference type="Proteomes" id="UP000193648"/>
    </source>
</evidence>
<evidence type="ECO:0000256" key="7">
    <source>
        <dbReference type="SAM" id="MobiDB-lite"/>
    </source>
</evidence>
<dbReference type="RefSeq" id="XP_021880935.1">
    <property type="nucleotide sequence ID" value="XM_022030178.1"/>
</dbReference>
<feature type="compositionally biased region" description="Polar residues" evidence="7">
    <location>
        <begin position="381"/>
        <end position="392"/>
    </location>
</feature>
<accession>A0A1Y2GMX6</accession>
<evidence type="ECO:0000256" key="5">
    <source>
        <dbReference type="ARBA" id="ARBA00023163"/>
    </source>
</evidence>
<evidence type="ECO:0000313" key="9">
    <source>
        <dbReference type="EMBL" id="ORZ14457.1"/>
    </source>
</evidence>
<reference evidence="9 10" key="1">
    <citation type="submission" date="2016-07" db="EMBL/GenBank/DDBJ databases">
        <title>Pervasive Adenine N6-methylation of Active Genes in Fungi.</title>
        <authorList>
            <consortium name="DOE Joint Genome Institute"/>
            <person name="Mondo S.J."/>
            <person name="Dannebaum R.O."/>
            <person name="Kuo R.C."/>
            <person name="Labutti K."/>
            <person name="Haridas S."/>
            <person name="Kuo A."/>
            <person name="Salamov A."/>
            <person name="Ahrendt S.R."/>
            <person name="Lipzen A."/>
            <person name="Sullivan W."/>
            <person name="Andreopoulos W.B."/>
            <person name="Clum A."/>
            <person name="Lindquist E."/>
            <person name="Daum C."/>
            <person name="Ramamoorthy G.K."/>
            <person name="Gryganskyi A."/>
            <person name="Culley D."/>
            <person name="Magnuson J.K."/>
            <person name="James T.Y."/>
            <person name="O'Malley M.A."/>
            <person name="Stajich J.E."/>
            <person name="Spatafora J.W."/>
            <person name="Visel A."/>
            <person name="Grigoriev I.V."/>
        </authorList>
    </citation>
    <scope>NUCLEOTIDE SEQUENCE [LARGE SCALE GENOMIC DNA]</scope>
    <source>
        <strain evidence="9 10">NRRL 3116</strain>
    </source>
</reference>
<keyword evidence="10" id="KW-1185">Reference proteome</keyword>
<feature type="compositionally biased region" description="Low complexity" evidence="7">
    <location>
        <begin position="26"/>
        <end position="44"/>
    </location>
</feature>
<name>A0A1Y2GMX6_9FUNG</name>
<evidence type="ECO:0000256" key="2">
    <source>
        <dbReference type="ARBA" id="ARBA00022771"/>
    </source>
</evidence>
<keyword evidence="2 6" id="KW-0863">Zinc-finger</keyword>
<dbReference type="SMART" id="SM00401">
    <property type="entry name" value="ZnF_GATA"/>
    <property type="match status" value="1"/>
</dbReference>
<dbReference type="SUPFAM" id="SSF57716">
    <property type="entry name" value="Glucocorticoid receptor-like (DNA-binding domain)"/>
    <property type="match status" value="1"/>
</dbReference>
<dbReference type="Pfam" id="PF00320">
    <property type="entry name" value="GATA"/>
    <property type="match status" value="1"/>
</dbReference>
<dbReference type="PROSITE" id="PS00344">
    <property type="entry name" value="GATA_ZN_FINGER_1"/>
    <property type="match status" value="1"/>
</dbReference>
<dbReference type="PANTHER" id="PTHR47172:SF24">
    <property type="entry name" value="GATA ZINC FINGER DOMAIN-CONTAINING PROTEIN 14-RELATED"/>
    <property type="match status" value="1"/>
</dbReference>
<evidence type="ECO:0000256" key="6">
    <source>
        <dbReference type="PROSITE-ProRule" id="PRU00094"/>
    </source>
</evidence>
<evidence type="ECO:0000256" key="1">
    <source>
        <dbReference type="ARBA" id="ARBA00022723"/>
    </source>
</evidence>
<keyword evidence="1" id="KW-0479">Metal-binding</keyword>
<dbReference type="InterPro" id="IPR000679">
    <property type="entry name" value="Znf_GATA"/>
</dbReference>
<feature type="region of interest" description="Disordered" evidence="7">
    <location>
        <begin position="175"/>
        <end position="436"/>
    </location>
</feature>
<feature type="compositionally biased region" description="Basic and acidic residues" evidence="7">
    <location>
        <begin position="669"/>
        <end position="684"/>
    </location>
</feature>
<feature type="compositionally biased region" description="Basic and acidic residues" evidence="7">
    <location>
        <begin position="257"/>
        <end position="279"/>
    </location>
</feature>
<evidence type="ECO:0000256" key="3">
    <source>
        <dbReference type="ARBA" id="ARBA00022833"/>
    </source>
</evidence>
<keyword evidence="4" id="KW-0805">Transcription regulation</keyword>
<dbReference type="GO" id="GO:0006355">
    <property type="term" value="P:regulation of DNA-templated transcription"/>
    <property type="evidence" value="ECO:0007669"/>
    <property type="project" value="InterPro"/>
</dbReference>
<feature type="compositionally biased region" description="Basic and acidic residues" evidence="7">
    <location>
        <begin position="393"/>
        <end position="405"/>
    </location>
</feature>
<feature type="region of interest" description="Disordered" evidence="7">
    <location>
        <begin position="579"/>
        <end position="690"/>
    </location>
</feature>
<feature type="compositionally biased region" description="Pro residues" evidence="7">
    <location>
        <begin position="281"/>
        <end position="301"/>
    </location>
</feature>
<feature type="compositionally biased region" description="Polar residues" evidence="7">
    <location>
        <begin position="1"/>
        <end position="16"/>
    </location>
</feature>
<dbReference type="GeneID" id="33572021"/>
<dbReference type="STRING" id="64571.A0A1Y2GMX6"/>
<dbReference type="InParanoid" id="A0A1Y2GMX6"/>
<dbReference type="CDD" id="cd00202">
    <property type="entry name" value="ZnF_GATA"/>
    <property type="match status" value="1"/>
</dbReference>
<dbReference type="GO" id="GO:0043565">
    <property type="term" value="F:sequence-specific DNA binding"/>
    <property type="evidence" value="ECO:0007669"/>
    <property type="project" value="InterPro"/>
</dbReference>
<dbReference type="Gene3D" id="3.30.50.10">
    <property type="entry name" value="Erythroid Transcription Factor GATA-1, subunit A"/>
    <property type="match status" value="1"/>
</dbReference>
<dbReference type="PROSITE" id="PS50114">
    <property type="entry name" value="GATA_ZN_FINGER_2"/>
    <property type="match status" value="1"/>
</dbReference>
<dbReference type="PANTHER" id="PTHR47172">
    <property type="entry name" value="OS01G0976800 PROTEIN"/>
    <property type="match status" value="1"/>
</dbReference>
<evidence type="ECO:0000259" key="8">
    <source>
        <dbReference type="PROSITE" id="PS50114"/>
    </source>
</evidence>
<feature type="compositionally biased region" description="Basic and acidic residues" evidence="7">
    <location>
        <begin position="619"/>
        <end position="630"/>
    </location>
</feature>
<dbReference type="GO" id="GO:0008270">
    <property type="term" value="F:zinc ion binding"/>
    <property type="evidence" value="ECO:0007669"/>
    <property type="project" value="UniProtKB-KW"/>
</dbReference>
<feature type="compositionally biased region" description="Polar residues" evidence="7">
    <location>
        <begin position="586"/>
        <end position="598"/>
    </location>
</feature>
<proteinExistence type="predicted"/>
<feature type="compositionally biased region" description="Polar residues" evidence="7">
    <location>
        <begin position="634"/>
        <end position="644"/>
    </location>
</feature>
<dbReference type="Proteomes" id="UP000193648">
    <property type="component" value="Unassembled WGS sequence"/>
</dbReference>
<feature type="compositionally biased region" description="Basic and acidic residues" evidence="7">
    <location>
        <begin position="218"/>
        <end position="242"/>
    </location>
</feature>
<evidence type="ECO:0000256" key="4">
    <source>
        <dbReference type="ARBA" id="ARBA00023015"/>
    </source>
</evidence>
<dbReference type="AlphaFoldDB" id="A0A1Y2GMX6"/>
<keyword evidence="5" id="KW-0804">Transcription</keyword>
<dbReference type="InterPro" id="IPR013088">
    <property type="entry name" value="Znf_NHR/GATA"/>
</dbReference>
<feature type="compositionally biased region" description="Polar residues" evidence="7">
    <location>
        <begin position="245"/>
        <end position="256"/>
    </location>
</feature>
<gene>
    <name evidence="9" type="ORF">BCR41DRAFT_422678</name>
</gene>
<keyword evidence="3" id="KW-0862">Zinc</keyword>
<dbReference type="OrthoDB" id="2162994at2759"/>
<dbReference type="EMBL" id="MCFF01000021">
    <property type="protein sequence ID" value="ORZ14457.1"/>
    <property type="molecule type" value="Genomic_DNA"/>
</dbReference>
<feature type="domain" description="GATA-type" evidence="8">
    <location>
        <begin position="504"/>
        <end position="559"/>
    </location>
</feature>